<dbReference type="OrthoDB" id="10252171at2759"/>
<evidence type="ECO:0000256" key="2">
    <source>
        <dbReference type="ARBA" id="ARBA00012513"/>
    </source>
</evidence>
<dbReference type="PANTHER" id="PTHR24346:SF51">
    <property type="entry name" value="PAS DOMAIN-CONTAINING SERINE_THREONINE-PROTEIN KINASE"/>
    <property type="match status" value="1"/>
</dbReference>
<dbReference type="PROSITE" id="PS50011">
    <property type="entry name" value="PROTEIN_KINASE_DOM"/>
    <property type="match status" value="1"/>
</dbReference>
<dbReference type="GO" id="GO:0005524">
    <property type="term" value="F:ATP binding"/>
    <property type="evidence" value="ECO:0007669"/>
    <property type="project" value="UniProtKB-KW"/>
</dbReference>
<dbReference type="InterPro" id="IPR000719">
    <property type="entry name" value="Prot_kinase_dom"/>
</dbReference>
<keyword evidence="15" id="KW-1185">Reference proteome</keyword>
<feature type="compositionally biased region" description="Polar residues" evidence="12">
    <location>
        <begin position="416"/>
        <end position="425"/>
    </location>
</feature>
<keyword evidence="4" id="KW-0723">Serine/threonine-protein kinase</keyword>
<comment type="catalytic activity">
    <reaction evidence="10">
        <text>L-threonyl-[protein] + ATP = O-phospho-L-threonyl-[protein] + ADP + H(+)</text>
        <dbReference type="Rhea" id="RHEA:46608"/>
        <dbReference type="Rhea" id="RHEA-COMP:11060"/>
        <dbReference type="Rhea" id="RHEA-COMP:11605"/>
        <dbReference type="ChEBI" id="CHEBI:15378"/>
        <dbReference type="ChEBI" id="CHEBI:30013"/>
        <dbReference type="ChEBI" id="CHEBI:30616"/>
        <dbReference type="ChEBI" id="CHEBI:61977"/>
        <dbReference type="ChEBI" id="CHEBI:456216"/>
        <dbReference type="EC" id="2.7.11.1"/>
    </reaction>
</comment>
<feature type="compositionally biased region" description="Polar residues" evidence="12">
    <location>
        <begin position="543"/>
        <end position="566"/>
    </location>
</feature>
<dbReference type="GO" id="GO:0005634">
    <property type="term" value="C:nucleus"/>
    <property type="evidence" value="ECO:0007669"/>
    <property type="project" value="TreeGrafter"/>
</dbReference>
<evidence type="ECO:0000256" key="4">
    <source>
        <dbReference type="ARBA" id="ARBA00022527"/>
    </source>
</evidence>
<keyword evidence="3" id="KW-0963">Cytoplasm</keyword>
<feature type="compositionally biased region" description="Low complexity" evidence="12">
    <location>
        <begin position="515"/>
        <end position="528"/>
    </location>
</feature>
<organism evidence="14 15">
    <name type="scientific">Pleomassaria siparia CBS 279.74</name>
    <dbReference type="NCBI Taxonomy" id="1314801"/>
    <lineage>
        <taxon>Eukaryota</taxon>
        <taxon>Fungi</taxon>
        <taxon>Dikarya</taxon>
        <taxon>Ascomycota</taxon>
        <taxon>Pezizomycotina</taxon>
        <taxon>Dothideomycetes</taxon>
        <taxon>Pleosporomycetidae</taxon>
        <taxon>Pleosporales</taxon>
        <taxon>Pleomassariaceae</taxon>
        <taxon>Pleomassaria</taxon>
    </lineage>
</organism>
<dbReference type="FunFam" id="3.30.200.20:FF:000314">
    <property type="entry name" value="Serine/threonine protein kinase"/>
    <property type="match status" value="1"/>
</dbReference>
<feature type="region of interest" description="Disordered" evidence="12">
    <location>
        <begin position="877"/>
        <end position="903"/>
    </location>
</feature>
<name>A0A6G1KIW8_9PLEO</name>
<comment type="catalytic activity">
    <reaction evidence="11">
        <text>L-seryl-[protein] + ATP = O-phospho-L-seryl-[protein] + ADP + H(+)</text>
        <dbReference type="Rhea" id="RHEA:17989"/>
        <dbReference type="Rhea" id="RHEA-COMP:9863"/>
        <dbReference type="Rhea" id="RHEA-COMP:11604"/>
        <dbReference type="ChEBI" id="CHEBI:15378"/>
        <dbReference type="ChEBI" id="CHEBI:29999"/>
        <dbReference type="ChEBI" id="CHEBI:30616"/>
        <dbReference type="ChEBI" id="CHEBI:83421"/>
        <dbReference type="ChEBI" id="CHEBI:456216"/>
        <dbReference type="EC" id="2.7.11.1"/>
    </reaction>
</comment>
<feature type="compositionally biased region" description="Low complexity" evidence="12">
    <location>
        <begin position="428"/>
        <end position="438"/>
    </location>
</feature>
<evidence type="ECO:0000256" key="8">
    <source>
        <dbReference type="ARBA" id="ARBA00022777"/>
    </source>
</evidence>
<proteinExistence type="predicted"/>
<keyword evidence="9" id="KW-0067">ATP-binding</keyword>
<feature type="compositionally biased region" description="Polar residues" evidence="12">
    <location>
        <begin position="159"/>
        <end position="169"/>
    </location>
</feature>
<feature type="compositionally biased region" description="Low complexity" evidence="12">
    <location>
        <begin position="171"/>
        <end position="189"/>
    </location>
</feature>
<evidence type="ECO:0000256" key="9">
    <source>
        <dbReference type="ARBA" id="ARBA00022840"/>
    </source>
</evidence>
<evidence type="ECO:0000259" key="13">
    <source>
        <dbReference type="PROSITE" id="PS50011"/>
    </source>
</evidence>
<dbReference type="InterPro" id="IPR057213">
    <property type="entry name" value="DUF7891"/>
</dbReference>
<dbReference type="InterPro" id="IPR008271">
    <property type="entry name" value="Ser/Thr_kinase_AS"/>
</dbReference>
<dbReference type="GO" id="GO:0035556">
    <property type="term" value="P:intracellular signal transduction"/>
    <property type="evidence" value="ECO:0007669"/>
    <property type="project" value="TreeGrafter"/>
</dbReference>
<feature type="compositionally biased region" description="Basic and acidic residues" evidence="12">
    <location>
        <begin position="835"/>
        <end position="844"/>
    </location>
</feature>
<evidence type="ECO:0000256" key="7">
    <source>
        <dbReference type="ARBA" id="ARBA00022741"/>
    </source>
</evidence>
<evidence type="ECO:0000313" key="14">
    <source>
        <dbReference type="EMBL" id="KAF2712846.1"/>
    </source>
</evidence>
<accession>A0A6G1KIW8</accession>
<reference evidence="14" key="1">
    <citation type="journal article" date="2020" name="Stud. Mycol.">
        <title>101 Dothideomycetes genomes: a test case for predicting lifestyles and emergence of pathogens.</title>
        <authorList>
            <person name="Haridas S."/>
            <person name="Albert R."/>
            <person name="Binder M."/>
            <person name="Bloem J."/>
            <person name="Labutti K."/>
            <person name="Salamov A."/>
            <person name="Andreopoulos B."/>
            <person name="Baker S."/>
            <person name="Barry K."/>
            <person name="Bills G."/>
            <person name="Bluhm B."/>
            <person name="Cannon C."/>
            <person name="Castanera R."/>
            <person name="Culley D."/>
            <person name="Daum C."/>
            <person name="Ezra D."/>
            <person name="Gonzalez J."/>
            <person name="Henrissat B."/>
            <person name="Kuo A."/>
            <person name="Liang C."/>
            <person name="Lipzen A."/>
            <person name="Lutzoni F."/>
            <person name="Magnuson J."/>
            <person name="Mondo S."/>
            <person name="Nolan M."/>
            <person name="Ohm R."/>
            <person name="Pangilinan J."/>
            <person name="Park H.-J."/>
            <person name="Ramirez L."/>
            <person name="Alfaro M."/>
            <person name="Sun H."/>
            <person name="Tritt A."/>
            <person name="Yoshinaga Y."/>
            <person name="Zwiers L.-H."/>
            <person name="Turgeon B."/>
            <person name="Goodwin S."/>
            <person name="Spatafora J."/>
            <person name="Crous P."/>
            <person name="Grigoriev I."/>
        </authorList>
    </citation>
    <scope>NUCLEOTIDE SEQUENCE</scope>
    <source>
        <strain evidence="14">CBS 279.74</strain>
    </source>
</reference>
<keyword evidence="6" id="KW-0808">Transferase</keyword>
<evidence type="ECO:0000256" key="3">
    <source>
        <dbReference type="ARBA" id="ARBA00022490"/>
    </source>
</evidence>
<protein>
    <recommendedName>
        <fullName evidence="2">non-specific serine/threonine protein kinase</fullName>
        <ecNumber evidence="2">2.7.11.1</ecNumber>
    </recommendedName>
</protein>
<dbReference type="PANTHER" id="PTHR24346">
    <property type="entry name" value="MAP/MICROTUBULE AFFINITY-REGULATING KINASE"/>
    <property type="match status" value="1"/>
</dbReference>
<dbReference type="Pfam" id="PF00069">
    <property type="entry name" value="Pkinase"/>
    <property type="match status" value="1"/>
</dbReference>
<keyword evidence="5" id="KW-0597">Phosphoprotein</keyword>
<evidence type="ECO:0000313" key="15">
    <source>
        <dbReference type="Proteomes" id="UP000799428"/>
    </source>
</evidence>
<evidence type="ECO:0000256" key="1">
    <source>
        <dbReference type="ARBA" id="ARBA00004496"/>
    </source>
</evidence>
<dbReference type="GO" id="GO:0045719">
    <property type="term" value="P:negative regulation of glycogen biosynthetic process"/>
    <property type="evidence" value="ECO:0007669"/>
    <property type="project" value="TreeGrafter"/>
</dbReference>
<gene>
    <name evidence="14" type="ORF">K504DRAFT_497685</name>
</gene>
<dbReference type="Gene3D" id="1.10.510.10">
    <property type="entry name" value="Transferase(Phosphotransferase) domain 1"/>
    <property type="match status" value="1"/>
</dbReference>
<comment type="subcellular location">
    <subcellularLocation>
        <location evidence="1">Cytoplasm</location>
    </subcellularLocation>
</comment>
<evidence type="ECO:0000256" key="10">
    <source>
        <dbReference type="ARBA" id="ARBA00047899"/>
    </source>
</evidence>
<dbReference type="SUPFAM" id="SSF56112">
    <property type="entry name" value="Protein kinase-like (PK-like)"/>
    <property type="match status" value="1"/>
</dbReference>
<dbReference type="GO" id="GO:0004674">
    <property type="term" value="F:protein serine/threonine kinase activity"/>
    <property type="evidence" value="ECO:0007669"/>
    <property type="project" value="UniProtKB-KW"/>
</dbReference>
<evidence type="ECO:0000256" key="5">
    <source>
        <dbReference type="ARBA" id="ARBA00022553"/>
    </source>
</evidence>
<feature type="region of interest" description="Disordered" evidence="12">
    <location>
        <begin position="835"/>
        <end position="855"/>
    </location>
</feature>
<keyword evidence="8 14" id="KW-0418">Kinase</keyword>
<dbReference type="EC" id="2.7.11.1" evidence="2"/>
<feature type="region of interest" description="Disordered" evidence="12">
    <location>
        <begin position="122"/>
        <end position="190"/>
    </location>
</feature>
<dbReference type="SMART" id="SM00220">
    <property type="entry name" value="S_TKc"/>
    <property type="match status" value="1"/>
</dbReference>
<dbReference type="GO" id="GO:0005829">
    <property type="term" value="C:cytosol"/>
    <property type="evidence" value="ECO:0007669"/>
    <property type="project" value="TreeGrafter"/>
</dbReference>
<evidence type="ECO:0000256" key="6">
    <source>
        <dbReference type="ARBA" id="ARBA00022679"/>
    </source>
</evidence>
<feature type="region of interest" description="Disordered" evidence="12">
    <location>
        <begin position="321"/>
        <end position="376"/>
    </location>
</feature>
<dbReference type="Proteomes" id="UP000799428">
    <property type="component" value="Unassembled WGS sequence"/>
</dbReference>
<sequence>MLLAPRSTFALLPVPTKLSKPSIAPICFADVPKDSAPLSATQPFALPGFQACHELETSSSTSVSYRSSQEDSTTALQPVLHFVSENGVLSRNRSTGNLLSHAADARNLAVDTMKRMSIDAGQMDRVTRSPINPEHEHGLGASGLRRIRQQPTARVPGSSLASQRASSLHITPPTSRRPSGSGPSAPASPVLAFGEDLTRFPSESLHSFSFATQTEELIHNRQNVMKRSIDFMRDKWGWAASSPGIANAQAKISGDQEVQSMLELLTRANLIGQDAAGAHGLAALGPLTGPAEMSGENIFERGFLAHSRTESPERLAEAETLMPQVQKGVSAEPAGIDGTDERSEARSTPISDLASDGSSLKTTGSSPPPIRPKRASLKRTFTDLAPLTIQSQLNDALAQPYNHNHQNNQILSPTPISAVHQNFPNPSGPHTGGPAPHGHGSRWVPAAQAIFTTESSAPWTITAANDLACLVFGVTRAEVRKLGILEVVQEGRRKWLEEKLKDPEVGSKVLRDTRSQTQSQRTSPSPSSAMKVGNGVTAKLLSKPSSRQIAQSRRAQTDDGSGSSFATKKGVKGGLNHESKGSRGVLLCGDVVPIQKRNGATGSASLWVKEKRGGLIWVLEEIAEDVVFVNVDEVGCVTKGQGATEAVFGSDRLRRGMDLKRLIPAIPRLEGTNTGALDYEKIAELRNFTARTSNSISIPVTVEALPGELTFRVSSFPHIAGIIVLSATDLTIASSNSVFSAALFGQSSPEGLRITELIPAFDKILNVMTDEDKIELVDGIVIPEHSFRRARALLAMREGSVDAASIFLRPSGLPAMHRDGAEIMVDVQMRVVKSEKSPRPHDSVLEEEEYHPKPPSPTELVYALWITYSRHLHATNHGTGPVTPLVSRPGTPPHQPSPGQSTLIAPEGIEQYASPVPLVSLLTKQLQEAAQPLRAETSVAEIIPELKPANAPARKSINDFVVLEDMGQGAYGQVKLCRYKKNSGKKVVIKYVTKRRILVDTWTRDRRLGTVPLEIHVLDYLRRDGFKHDNIVEMSDFFEDDVNYYIEMVPHGLPGMDLFDYIELRVNMEEKECRKIFVQVAEAVHHLHTRAKVVHRDIKDENVILDGEGNIKLIDFGSAAYIKSGPFDVFVGTIDYAAPEVLAGKSYRGKEQDVWALGILLYTITYKENPFYSIDEIMDHDLRVPYIMSDESIDLIRLMLDRNVENRITISQVLEHPWCTIIDEESS</sequence>
<dbReference type="EMBL" id="MU005765">
    <property type="protein sequence ID" value="KAF2712846.1"/>
    <property type="molecule type" value="Genomic_DNA"/>
</dbReference>
<dbReference type="Gene3D" id="3.30.200.20">
    <property type="entry name" value="Phosphorylase Kinase, domain 1"/>
    <property type="match status" value="1"/>
</dbReference>
<feature type="compositionally biased region" description="Polar residues" evidence="12">
    <location>
        <begin position="346"/>
        <end position="365"/>
    </location>
</feature>
<dbReference type="PROSITE" id="PS00108">
    <property type="entry name" value="PROTEIN_KINASE_ST"/>
    <property type="match status" value="1"/>
</dbReference>
<dbReference type="AlphaFoldDB" id="A0A6G1KIW8"/>
<keyword evidence="7" id="KW-0547">Nucleotide-binding</keyword>
<evidence type="ECO:0000256" key="12">
    <source>
        <dbReference type="SAM" id="MobiDB-lite"/>
    </source>
</evidence>
<dbReference type="FunFam" id="1.10.510.10:FF:000320">
    <property type="entry name" value="Serine/threonine protein kinase"/>
    <property type="match status" value="1"/>
</dbReference>
<dbReference type="Pfam" id="PF25421">
    <property type="entry name" value="DUF7891"/>
    <property type="match status" value="1"/>
</dbReference>
<dbReference type="InterPro" id="IPR011009">
    <property type="entry name" value="Kinase-like_dom_sf"/>
</dbReference>
<feature type="region of interest" description="Disordered" evidence="12">
    <location>
        <begin position="506"/>
        <end position="577"/>
    </location>
</feature>
<evidence type="ECO:0000256" key="11">
    <source>
        <dbReference type="ARBA" id="ARBA00048679"/>
    </source>
</evidence>
<feature type="region of interest" description="Disordered" evidence="12">
    <location>
        <begin position="416"/>
        <end position="440"/>
    </location>
</feature>
<dbReference type="CDD" id="cd14004">
    <property type="entry name" value="STKc_PASK"/>
    <property type="match status" value="1"/>
</dbReference>
<feature type="domain" description="Protein kinase" evidence="13">
    <location>
        <begin position="960"/>
        <end position="1219"/>
    </location>
</feature>